<evidence type="ECO:0000256" key="3">
    <source>
        <dbReference type="ARBA" id="ARBA00022989"/>
    </source>
</evidence>
<feature type="coiled-coil region" evidence="7">
    <location>
        <begin position="417"/>
        <end position="444"/>
    </location>
</feature>
<feature type="coiled-coil region" evidence="7">
    <location>
        <begin position="309"/>
        <end position="385"/>
    </location>
</feature>
<feature type="region of interest" description="Disordered" evidence="8">
    <location>
        <begin position="636"/>
        <end position="655"/>
    </location>
</feature>
<feature type="compositionally biased region" description="Polar residues" evidence="8">
    <location>
        <begin position="925"/>
        <end position="938"/>
    </location>
</feature>
<dbReference type="STRING" id="130081.M2XS72"/>
<evidence type="ECO:0000256" key="7">
    <source>
        <dbReference type="SAM" id="Coils"/>
    </source>
</evidence>
<feature type="compositionally biased region" description="Polar residues" evidence="8">
    <location>
        <begin position="888"/>
        <end position="898"/>
    </location>
</feature>
<keyword evidence="4" id="KW-0333">Golgi apparatus</keyword>
<sequence>MSFIQRTLKKAEDFLESFDENVANYSRKVALESSEWEDDESAFNTPLPEVSENLVPTYQDKNTLDISNSTYSENKTQEPSTTVYKAKPQSKETDEEFTDIAFVTEDAKVVSSFRREGRPSDSFRSNEYRNQLTEITRERNGYARQLQKAKELLEELQFELGEERKRHRQLEEEKDEQIFALERKLEEVDWQLEQLGREKKDALDAYQVAMGEREERIKQLMEECSAYRQKANHLQEELERKSQEQQDLHFSVHEEIRRLSEELEKEKTSHQSTRSSYQEKVHEWEAQFFAFQEKEAEFERNLFMEQQENKTLANRIQELEYHLEMERNRYAQVQQQLESMQNCTKGDKEEKQVWMERLESLSQQLEERDERIRYLERQMATLQEREETTEYYPQTMKSDTSTVEESTPLPKEYEEKIQILEAKLKQMTDSLLEKQNQMESLRSTARVLSSQLDTERRRASQLEAMTLDSMQRNNASGYYYSTGDWNLSETSNYRPLRIRRAPRIVQKLLKVLDRFFALCLLILRREPLIRFSLFIYIFFINSEYADLPLKMTDGTRIEWQLNQSPLSLYYVTSPVPLKAFACFHKSNFVGNIFTKKGFYGSRGNQPTVFVAHKFIRKRLCLFCCLEKDSYSQEHLDVGLPDNVGKRHSQSKNRKQVDWEDIDEVVDGGFLNKFRHDYIEGKEKPLADEFSKSPSKDTHHLKKSSRSSSRPSSSSHFKSQQTVTSAEDNNKMFKTGSNGTRRNEESRNTKDNINTVHDISSVANNVASKLSTRQMSDTPSQEQKSNSSNRRKRKNNMYVYNMHLQQNKNSDNSLLVTHIPDDFCEAKILVDERAFNRLAASNFICMEPWKWKHFPYQERFQRLVKPESKMWIKRTNSRDIKTSLDESEPTTNSSKSVWNHSHDMNRHSSSPAKTAYHERKKKNTQWRKSTADSLSENNT</sequence>
<organism evidence="9 10">
    <name type="scientific">Galdieria sulphuraria</name>
    <name type="common">Red alga</name>
    <dbReference type="NCBI Taxonomy" id="130081"/>
    <lineage>
        <taxon>Eukaryota</taxon>
        <taxon>Rhodophyta</taxon>
        <taxon>Bangiophyceae</taxon>
        <taxon>Galdieriales</taxon>
        <taxon>Galdieriaceae</taxon>
        <taxon>Galdieria</taxon>
    </lineage>
</organism>
<dbReference type="Pfam" id="PF09787">
    <property type="entry name" value="Golgin_A5"/>
    <property type="match status" value="1"/>
</dbReference>
<proteinExistence type="predicted"/>
<feature type="coiled-coil region" evidence="7">
    <location>
        <begin position="132"/>
        <end position="280"/>
    </location>
</feature>
<dbReference type="GO" id="GO:0007030">
    <property type="term" value="P:Golgi organization"/>
    <property type="evidence" value="ECO:0007669"/>
    <property type="project" value="InterPro"/>
</dbReference>
<dbReference type="InterPro" id="IPR019177">
    <property type="entry name" value="Golgin_subfamily_A_member_5"/>
</dbReference>
<evidence type="ECO:0000313" key="10">
    <source>
        <dbReference type="Proteomes" id="UP000030680"/>
    </source>
</evidence>
<feature type="compositionally biased region" description="Polar residues" evidence="8">
    <location>
        <begin position="750"/>
        <end position="782"/>
    </location>
</feature>
<evidence type="ECO:0000256" key="8">
    <source>
        <dbReference type="SAM" id="MobiDB-lite"/>
    </source>
</evidence>
<dbReference type="EMBL" id="KB454547">
    <property type="protein sequence ID" value="EME26518.1"/>
    <property type="molecule type" value="Genomic_DNA"/>
</dbReference>
<reference evidence="10" key="1">
    <citation type="journal article" date="2013" name="Science">
        <title>Gene transfer from bacteria and archaea facilitated evolution of an extremophilic eukaryote.</title>
        <authorList>
            <person name="Schonknecht G."/>
            <person name="Chen W.H."/>
            <person name="Ternes C.M."/>
            <person name="Barbier G.G."/>
            <person name="Shrestha R.P."/>
            <person name="Stanke M."/>
            <person name="Brautigam A."/>
            <person name="Baker B.J."/>
            <person name="Banfield J.F."/>
            <person name="Garavito R.M."/>
            <person name="Carr K."/>
            <person name="Wilkerson C."/>
            <person name="Rensing S.A."/>
            <person name="Gagneul D."/>
            <person name="Dickenson N.E."/>
            <person name="Oesterhelt C."/>
            <person name="Lercher M.J."/>
            <person name="Weber A.P."/>
        </authorList>
    </citation>
    <scope>NUCLEOTIDE SEQUENCE [LARGE SCALE GENOMIC DNA]</scope>
    <source>
        <strain evidence="10">074W</strain>
    </source>
</reference>
<dbReference type="PANTHER" id="PTHR13815">
    <property type="entry name" value="GOLGIN-84"/>
    <property type="match status" value="1"/>
</dbReference>
<dbReference type="GO" id="GO:0031985">
    <property type="term" value="C:Golgi cisterna"/>
    <property type="evidence" value="ECO:0007669"/>
    <property type="project" value="TreeGrafter"/>
</dbReference>
<gene>
    <name evidence="9" type="ORF">Gasu_58420</name>
</gene>
<protein>
    <submittedName>
        <fullName evidence="9">Uncharacterized protein</fullName>
    </submittedName>
</protein>
<evidence type="ECO:0000256" key="2">
    <source>
        <dbReference type="ARBA" id="ARBA00022692"/>
    </source>
</evidence>
<feature type="compositionally biased region" description="Basic and acidic residues" evidence="8">
    <location>
        <begin position="740"/>
        <end position="749"/>
    </location>
</feature>
<evidence type="ECO:0000256" key="4">
    <source>
        <dbReference type="ARBA" id="ARBA00023034"/>
    </source>
</evidence>
<feature type="compositionally biased region" description="Basic and acidic residues" evidence="8">
    <location>
        <begin position="684"/>
        <end position="697"/>
    </location>
</feature>
<keyword evidence="2" id="KW-0812">Transmembrane</keyword>
<dbReference type="PANTHER" id="PTHR13815:SF7">
    <property type="entry name" value="GOLGIN SUBFAMILY A MEMBER 5"/>
    <property type="match status" value="1"/>
</dbReference>
<feature type="region of interest" description="Disordered" evidence="8">
    <location>
        <begin position="684"/>
        <end position="793"/>
    </location>
</feature>
<evidence type="ECO:0000256" key="5">
    <source>
        <dbReference type="ARBA" id="ARBA00023054"/>
    </source>
</evidence>
<keyword evidence="3" id="KW-1133">Transmembrane helix</keyword>
<feature type="compositionally biased region" description="Polar residues" evidence="8">
    <location>
        <begin position="715"/>
        <end position="726"/>
    </location>
</feature>
<evidence type="ECO:0000256" key="1">
    <source>
        <dbReference type="ARBA" id="ARBA00004194"/>
    </source>
</evidence>
<accession>M2XS72</accession>
<keyword evidence="5 7" id="KW-0175">Coiled coil</keyword>
<dbReference type="OrthoDB" id="248903at2759"/>
<dbReference type="RefSeq" id="XP_005703038.1">
    <property type="nucleotide sequence ID" value="XM_005702981.1"/>
</dbReference>
<keyword evidence="10" id="KW-1185">Reference proteome</keyword>
<feature type="region of interest" description="Disordered" evidence="8">
    <location>
        <begin position="880"/>
        <end position="938"/>
    </location>
</feature>
<evidence type="ECO:0000313" key="9">
    <source>
        <dbReference type="EMBL" id="EME26518.1"/>
    </source>
</evidence>
<keyword evidence="6" id="KW-0472">Membrane</keyword>
<dbReference type="Proteomes" id="UP000030680">
    <property type="component" value="Unassembled WGS sequence"/>
</dbReference>
<dbReference type="AlphaFoldDB" id="M2XS72"/>
<dbReference type="GO" id="GO:0000301">
    <property type="term" value="P:retrograde transport, vesicle recycling within Golgi"/>
    <property type="evidence" value="ECO:0007669"/>
    <property type="project" value="TreeGrafter"/>
</dbReference>
<feature type="compositionally biased region" description="Low complexity" evidence="8">
    <location>
        <begin position="705"/>
        <end position="714"/>
    </location>
</feature>
<evidence type="ECO:0000256" key="6">
    <source>
        <dbReference type="ARBA" id="ARBA00023136"/>
    </source>
</evidence>
<dbReference type="GeneID" id="17085487"/>
<dbReference type="GO" id="GO:0000139">
    <property type="term" value="C:Golgi membrane"/>
    <property type="evidence" value="ECO:0007669"/>
    <property type="project" value="UniProtKB-SubCell"/>
</dbReference>
<name>M2XS72_GALSU</name>
<dbReference type="Gramene" id="EME26518">
    <property type="protein sequence ID" value="EME26518"/>
    <property type="gene ID" value="Gasu_58420"/>
</dbReference>
<comment type="subcellular location">
    <subcellularLocation>
        <location evidence="1">Golgi apparatus membrane</location>
        <topology evidence="1">Single-pass membrane protein</topology>
    </subcellularLocation>
</comment>